<dbReference type="GO" id="GO:0008168">
    <property type="term" value="F:methyltransferase activity"/>
    <property type="evidence" value="ECO:0007669"/>
    <property type="project" value="UniProtKB-KW"/>
</dbReference>
<feature type="compositionally biased region" description="Polar residues" evidence="3">
    <location>
        <begin position="21"/>
        <end position="32"/>
    </location>
</feature>
<dbReference type="Pfam" id="PF10017">
    <property type="entry name" value="Methyltransf_33"/>
    <property type="match status" value="1"/>
</dbReference>
<keyword evidence="6" id="KW-1185">Reference proteome</keyword>
<reference evidence="5" key="1">
    <citation type="submission" date="2023-03" db="EMBL/GenBank/DDBJ databases">
        <authorList>
            <person name="Steffen K."/>
            <person name="Cardenas P."/>
        </authorList>
    </citation>
    <scope>NUCLEOTIDE SEQUENCE</scope>
</reference>
<evidence type="ECO:0000313" key="6">
    <source>
        <dbReference type="Proteomes" id="UP001174909"/>
    </source>
</evidence>
<sequence>MEIITNRDQQETAQKKVEKLSNGNNSPSPLTAPQIQVCELTTPHEFRQRMEDDVRYGLTLPQRWIPSKYRYDEEGSVLFERIIEQPEYYPAVAENEILAAQSENIMRLTNPDELIELGSGSSKKTRGLIEAMLVTGSCRRYTPIDISEGVIREAGEALTRDYDWLQVQGQVGDYDHDLGRIRRNGRRLFAIFGTTVCNYTSKAECMEFVKKIKAVMTKGDSLLVGIDLLKDVSVIESCYTDQAGANARFKLRVLDILNRGSARLSEAGFQG</sequence>
<keyword evidence="1" id="KW-0489">Methyltransferase</keyword>
<dbReference type="Gene3D" id="3.40.50.150">
    <property type="entry name" value="Vaccinia Virus protein VP39"/>
    <property type="match status" value="1"/>
</dbReference>
<dbReference type="InterPro" id="IPR019257">
    <property type="entry name" value="MeTrfase_dom"/>
</dbReference>
<dbReference type="Proteomes" id="UP001174909">
    <property type="component" value="Unassembled WGS sequence"/>
</dbReference>
<dbReference type="GO" id="GO:0032259">
    <property type="term" value="P:methylation"/>
    <property type="evidence" value="ECO:0007669"/>
    <property type="project" value="UniProtKB-KW"/>
</dbReference>
<evidence type="ECO:0000259" key="4">
    <source>
        <dbReference type="Pfam" id="PF10017"/>
    </source>
</evidence>
<name>A0AA35RRK9_GEOBA</name>
<dbReference type="SUPFAM" id="SSF53335">
    <property type="entry name" value="S-adenosyl-L-methionine-dependent methyltransferases"/>
    <property type="match status" value="1"/>
</dbReference>
<feature type="region of interest" description="Disordered" evidence="3">
    <location>
        <begin position="1"/>
        <end position="32"/>
    </location>
</feature>
<comment type="caution">
    <text evidence="5">The sequence shown here is derived from an EMBL/GenBank/DDBJ whole genome shotgun (WGS) entry which is preliminary data.</text>
</comment>
<gene>
    <name evidence="5" type="ORF">GBAR_LOCUS9839</name>
</gene>
<proteinExistence type="predicted"/>
<evidence type="ECO:0000256" key="1">
    <source>
        <dbReference type="ARBA" id="ARBA00022603"/>
    </source>
</evidence>
<feature type="compositionally biased region" description="Basic and acidic residues" evidence="3">
    <location>
        <begin position="8"/>
        <end position="19"/>
    </location>
</feature>
<dbReference type="InterPro" id="IPR051128">
    <property type="entry name" value="EgtD_Methyltrsf_superfamily"/>
</dbReference>
<feature type="domain" description="Histidine-specific methyltransferase SAM-dependent" evidence="4">
    <location>
        <begin position="50"/>
        <end position="259"/>
    </location>
</feature>
<dbReference type="PANTHER" id="PTHR43397">
    <property type="entry name" value="ERGOTHIONEINE BIOSYNTHESIS PROTEIN 1"/>
    <property type="match status" value="1"/>
</dbReference>
<keyword evidence="2" id="KW-0808">Transferase</keyword>
<dbReference type="InterPro" id="IPR029063">
    <property type="entry name" value="SAM-dependent_MTases_sf"/>
</dbReference>
<evidence type="ECO:0000313" key="5">
    <source>
        <dbReference type="EMBL" id="CAI8015934.1"/>
    </source>
</evidence>
<dbReference type="PANTHER" id="PTHR43397:SF1">
    <property type="entry name" value="ERGOTHIONEINE BIOSYNTHESIS PROTEIN 1"/>
    <property type="match status" value="1"/>
</dbReference>
<accession>A0AA35RRK9</accession>
<dbReference type="AlphaFoldDB" id="A0AA35RRK9"/>
<organism evidence="5 6">
    <name type="scientific">Geodia barretti</name>
    <name type="common">Barrett's horny sponge</name>
    <dbReference type="NCBI Taxonomy" id="519541"/>
    <lineage>
        <taxon>Eukaryota</taxon>
        <taxon>Metazoa</taxon>
        <taxon>Porifera</taxon>
        <taxon>Demospongiae</taxon>
        <taxon>Heteroscleromorpha</taxon>
        <taxon>Tetractinellida</taxon>
        <taxon>Astrophorina</taxon>
        <taxon>Geodiidae</taxon>
        <taxon>Geodia</taxon>
    </lineage>
</organism>
<dbReference type="EMBL" id="CASHTH010001481">
    <property type="protein sequence ID" value="CAI8015934.1"/>
    <property type="molecule type" value="Genomic_DNA"/>
</dbReference>
<evidence type="ECO:0000256" key="3">
    <source>
        <dbReference type="SAM" id="MobiDB-lite"/>
    </source>
</evidence>
<protein>
    <submittedName>
        <fullName evidence="5">Histidine N-alpha-methyltransferase</fullName>
    </submittedName>
</protein>
<evidence type="ECO:0000256" key="2">
    <source>
        <dbReference type="ARBA" id="ARBA00022679"/>
    </source>
</evidence>